<protein>
    <submittedName>
        <fullName evidence="2">Uncharacterized protein</fullName>
    </submittedName>
</protein>
<dbReference type="EMBL" id="CP045201">
    <property type="protein sequence ID" value="QOL81232.1"/>
    <property type="molecule type" value="Genomic_DNA"/>
</dbReference>
<dbReference type="InterPro" id="IPR003509">
    <property type="entry name" value="UPF0102_YraN-like"/>
</dbReference>
<dbReference type="PANTHER" id="PTHR34039:SF1">
    <property type="entry name" value="UPF0102 PROTEIN YRAN"/>
    <property type="match status" value="1"/>
</dbReference>
<evidence type="ECO:0000256" key="1">
    <source>
        <dbReference type="ARBA" id="ARBA00006738"/>
    </source>
</evidence>
<name>A0A7L9WMT4_9RHOB</name>
<dbReference type="Proteomes" id="UP000594118">
    <property type="component" value="Chromosome"/>
</dbReference>
<dbReference type="PANTHER" id="PTHR34039">
    <property type="entry name" value="UPF0102 PROTEIN YRAN"/>
    <property type="match status" value="1"/>
</dbReference>
<dbReference type="SUPFAM" id="SSF52980">
    <property type="entry name" value="Restriction endonuclease-like"/>
    <property type="match status" value="1"/>
</dbReference>
<accession>A0A7L9WMT4</accession>
<organism evidence="2 3">
    <name type="scientific">Pseudooceanicola spongiae</name>
    <dbReference type="NCBI Taxonomy" id="2613965"/>
    <lineage>
        <taxon>Bacteria</taxon>
        <taxon>Pseudomonadati</taxon>
        <taxon>Pseudomonadota</taxon>
        <taxon>Alphaproteobacteria</taxon>
        <taxon>Rhodobacterales</taxon>
        <taxon>Paracoccaceae</taxon>
        <taxon>Pseudooceanicola</taxon>
    </lineage>
</organism>
<reference evidence="2 3" key="1">
    <citation type="submission" date="2019-10" db="EMBL/GenBank/DDBJ databases">
        <title>Pseudopuniceibacterium sp. HQ09 islated from Antarctica.</title>
        <authorList>
            <person name="Liao L."/>
            <person name="Su S."/>
            <person name="Chen B."/>
            <person name="Yu Y."/>
        </authorList>
    </citation>
    <scope>NUCLEOTIDE SEQUENCE [LARGE SCALE GENOMIC DNA]</scope>
    <source>
        <strain evidence="2 3">HQ09</strain>
    </source>
</reference>
<dbReference type="InterPro" id="IPR011335">
    <property type="entry name" value="Restrct_endonuc-II-like"/>
</dbReference>
<dbReference type="Pfam" id="PF02021">
    <property type="entry name" value="UPF0102"/>
    <property type="match status" value="1"/>
</dbReference>
<dbReference type="RefSeq" id="WP_193079152.1">
    <property type="nucleotide sequence ID" value="NZ_CP045201.1"/>
</dbReference>
<proteinExistence type="inferred from homology"/>
<evidence type="ECO:0000313" key="2">
    <source>
        <dbReference type="EMBL" id="QOL81232.1"/>
    </source>
</evidence>
<evidence type="ECO:0000313" key="3">
    <source>
        <dbReference type="Proteomes" id="UP000594118"/>
    </source>
</evidence>
<keyword evidence="3" id="KW-1185">Reference proteome</keyword>
<dbReference type="InterPro" id="IPR011856">
    <property type="entry name" value="tRNA_endonuc-like_dom_sf"/>
</dbReference>
<dbReference type="Gene3D" id="3.40.1350.10">
    <property type="match status" value="1"/>
</dbReference>
<dbReference type="KEGG" id="pshq:F3W81_10655"/>
<dbReference type="GO" id="GO:0003676">
    <property type="term" value="F:nucleic acid binding"/>
    <property type="evidence" value="ECO:0007669"/>
    <property type="project" value="InterPro"/>
</dbReference>
<comment type="similarity">
    <text evidence="1">Belongs to the UPF0102 family.</text>
</comment>
<dbReference type="AlphaFoldDB" id="A0A7L9WMT4"/>
<gene>
    <name evidence="2" type="ORF">F3W81_10655</name>
</gene>
<sequence>MTAVAKQGGTAQSHRGKRAYLSGLAAEDIVERHYIALGCSVETRRWRGGGAEIDLIFRDGDRLLFVEVKAGATFDDAAQRIGWPQIHRIMKAAEVFAAQQALAATDPLPEMRIDAALVDGQGMVQIIENVSMAG</sequence>